<protein>
    <submittedName>
        <fullName evidence="2">Cupin domain-containing protein</fullName>
    </submittedName>
</protein>
<proteinExistence type="predicted"/>
<evidence type="ECO:0000313" key="3">
    <source>
        <dbReference type="Proteomes" id="UP000824221"/>
    </source>
</evidence>
<organism evidence="2 3">
    <name type="scientific">Candidatus Gallimonas gallistercoris</name>
    <dbReference type="NCBI Taxonomy" id="2838602"/>
    <lineage>
        <taxon>Bacteria</taxon>
        <taxon>Bacillati</taxon>
        <taxon>Bacillota</taxon>
        <taxon>Clostridia</taxon>
        <taxon>Candidatus Gallimonas</taxon>
    </lineage>
</organism>
<feature type="domain" description="Cupin type-2" evidence="1">
    <location>
        <begin position="28"/>
        <end position="83"/>
    </location>
</feature>
<sequence>MLAKREIWNYPEGAKVWAGKYRNSHNLLHWHFDCEFISVERGKLEVFCEKKLHTLAEGEALFTDSGQMHYQRALEPDTVLRVIVFEVPSFPRWKRSGCFRPSLRAFTPSLRRTRGF</sequence>
<evidence type="ECO:0000313" key="2">
    <source>
        <dbReference type="EMBL" id="HJA01785.1"/>
    </source>
</evidence>
<dbReference type="EMBL" id="DXAJ01000003">
    <property type="protein sequence ID" value="HJA01785.1"/>
    <property type="molecule type" value="Genomic_DNA"/>
</dbReference>
<dbReference type="Pfam" id="PF07883">
    <property type="entry name" value="Cupin_2"/>
    <property type="match status" value="1"/>
</dbReference>
<reference evidence="2" key="1">
    <citation type="journal article" date="2021" name="PeerJ">
        <title>Extensive microbial diversity within the chicken gut microbiome revealed by metagenomics and culture.</title>
        <authorList>
            <person name="Gilroy R."/>
            <person name="Ravi A."/>
            <person name="Getino M."/>
            <person name="Pursley I."/>
            <person name="Horton D.L."/>
            <person name="Alikhan N.F."/>
            <person name="Baker D."/>
            <person name="Gharbi K."/>
            <person name="Hall N."/>
            <person name="Watson M."/>
            <person name="Adriaenssens E.M."/>
            <person name="Foster-Nyarko E."/>
            <person name="Jarju S."/>
            <person name="Secka A."/>
            <person name="Antonio M."/>
            <person name="Oren A."/>
            <person name="Chaudhuri R.R."/>
            <person name="La Ragione R."/>
            <person name="Hildebrand F."/>
            <person name="Pallen M.J."/>
        </authorList>
    </citation>
    <scope>NUCLEOTIDE SEQUENCE</scope>
    <source>
        <strain evidence="2">CHK156-179</strain>
    </source>
</reference>
<dbReference type="InterPro" id="IPR014710">
    <property type="entry name" value="RmlC-like_jellyroll"/>
</dbReference>
<dbReference type="SUPFAM" id="SSF51182">
    <property type="entry name" value="RmlC-like cupins"/>
    <property type="match status" value="1"/>
</dbReference>
<evidence type="ECO:0000259" key="1">
    <source>
        <dbReference type="Pfam" id="PF07883"/>
    </source>
</evidence>
<dbReference type="Proteomes" id="UP000824221">
    <property type="component" value="Unassembled WGS sequence"/>
</dbReference>
<name>A0A9D2KEB4_9FIRM</name>
<dbReference type="InterPro" id="IPR011051">
    <property type="entry name" value="RmlC_Cupin_sf"/>
</dbReference>
<comment type="caution">
    <text evidence="2">The sequence shown here is derived from an EMBL/GenBank/DDBJ whole genome shotgun (WGS) entry which is preliminary data.</text>
</comment>
<reference evidence="2" key="2">
    <citation type="submission" date="2021-04" db="EMBL/GenBank/DDBJ databases">
        <authorList>
            <person name="Gilroy R."/>
        </authorList>
    </citation>
    <scope>NUCLEOTIDE SEQUENCE</scope>
    <source>
        <strain evidence="2">CHK156-179</strain>
    </source>
</reference>
<dbReference type="InterPro" id="IPR013096">
    <property type="entry name" value="Cupin_2"/>
</dbReference>
<dbReference type="Gene3D" id="2.60.120.10">
    <property type="entry name" value="Jelly Rolls"/>
    <property type="match status" value="1"/>
</dbReference>
<accession>A0A9D2KEB4</accession>
<dbReference type="AlphaFoldDB" id="A0A9D2KEB4"/>
<gene>
    <name evidence="2" type="ORF">H9797_00190</name>
</gene>